<evidence type="ECO:0000313" key="3">
    <source>
        <dbReference type="EMBL" id="ETX03236.1"/>
    </source>
</evidence>
<evidence type="ECO:0000256" key="1">
    <source>
        <dbReference type="ARBA" id="ARBA00022676"/>
    </source>
</evidence>
<name>W4LZS1_ENTF1</name>
<evidence type="ECO:0000256" key="2">
    <source>
        <dbReference type="ARBA" id="ARBA00022679"/>
    </source>
</evidence>
<proteinExistence type="predicted"/>
<dbReference type="Gene3D" id="3.40.50.2000">
    <property type="entry name" value="Glycogen Phosphorylase B"/>
    <property type="match status" value="1"/>
</dbReference>
<dbReference type="SUPFAM" id="SSF53756">
    <property type="entry name" value="UDP-Glycosyltransferase/glycogen phosphorylase"/>
    <property type="match status" value="1"/>
</dbReference>
<dbReference type="EMBL" id="AZHW01000066">
    <property type="protein sequence ID" value="ETX03236.1"/>
    <property type="molecule type" value="Genomic_DNA"/>
</dbReference>
<keyword evidence="2" id="KW-0808">Transferase</keyword>
<keyword evidence="4" id="KW-1185">Reference proteome</keyword>
<evidence type="ECO:0000313" key="4">
    <source>
        <dbReference type="Proteomes" id="UP000019141"/>
    </source>
</evidence>
<gene>
    <name evidence="3" type="ORF">ETSY1_00765</name>
</gene>
<dbReference type="GO" id="GO:0008713">
    <property type="term" value="F:ADP-heptose-lipopolysaccharide heptosyltransferase activity"/>
    <property type="evidence" value="ECO:0007669"/>
    <property type="project" value="TreeGrafter"/>
</dbReference>
<dbReference type="AlphaFoldDB" id="W4LZS1"/>
<dbReference type="Pfam" id="PF01075">
    <property type="entry name" value="Glyco_transf_9"/>
    <property type="match status" value="1"/>
</dbReference>
<dbReference type="PANTHER" id="PTHR30160">
    <property type="entry name" value="TETRAACYLDISACCHARIDE 4'-KINASE-RELATED"/>
    <property type="match status" value="1"/>
</dbReference>
<dbReference type="HOGENOM" id="CLU_038371_4_0_7"/>
<sequence>MGALRQTVPKAWIEVLGHPSRILLADHPRYADRVTDLERFDIYRLFQPETTVSSQLQAYLQSFDLIIAYWPTADDMLHQQLQRYSKGHVITWPPHPPAGVHVTDYLLQALELLSLRDVDPTPQIEMHAEAEAKAQAFWQGPPALGRRVVAFHPGSGSARKLWPLEGWHDVMSWARHHGMEGIVIAGPVEQERGLQTALQPATGDWPWTRDLSLRDLAALLRRCHTVVSHDSGIAHLAAAAGAATLALFGPTDPRVWGPRSPRACVLQPLTPQPLTLQNLPPEVVIQTLAALHEGTFAWQPGRVPCTIVQI</sequence>
<reference evidence="3 4" key="1">
    <citation type="journal article" date="2014" name="Nature">
        <title>An environmental bacterial taxon with a large and distinct metabolic repertoire.</title>
        <authorList>
            <person name="Wilson M.C."/>
            <person name="Mori T."/>
            <person name="Ruckert C."/>
            <person name="Uria A.R."/>
            <person name="Helf M.J."/>
            <person name="Takada K."/>
            <person name="Gernert C."/>
            <person name="Steffens U.A."/>
            <person name="Heycke N."/>
            <person name="Schmitt S."/>
            <person name="Rinke C."/>
            <person name="Helfrich E.J."/>
            <person name="Brachmann A.O."/>
            <person name="Gurgui C."/>
            <person name="Wakimoto T."/>
            <person name="Kracht M."/>
            <person name="Crusemann M."/>
            <person name="Hentschel U."/>
            <person name="Abe I."/>
            <person name="Matsunaga S."/>
            <person name="Kalinowski J."/>
            <person name="Takeyama H."/>
            <person name="Piel J."/>
        </authorList>
    </citation>
    <scope>NUCLEOTIDE SEQUENCE [LARGE SCALE GENOMIC DNA]</scope>
    <source>
        <strain evidence="4">TSY1</strain>
    </source>
</reference>
<organism evidence="3 4">
    <name type="scientific">Entotheonella factor</name>
    <dbReference type="NCBI Taxonomy" id="1429438"/>
    <lineage>
        <taxon>Bacteria</taxon>
        <taxon>Pseudomonadati</taxon>
        <taxon>Nitrospinota/Tectimicrobiota group</taxon>
        <taxon>Candidatus Tectimicrobiota</taxon>
        <taxon>Candidatus Entotheonellia</taxon>
        <taxon>Candidatus Entotheonellales</taxon>
        <taxon>Candidatus Entotheonellaceae</taxon>
        <taxon>Candidatus Entotheonella</taxon>
    </lineage>
</organism>
<evidence type="ECO:0008006" key="5">
    <source>
        <dbReference type="Google" id="ProtNLM"/>
    </source>
</evidence>
<keyword evidence="1" id="KW-0328">Glycosyltransferase</keyword>
<dbReference type="InterPro" id="IPR051199">
    <property type="entry name" value="LPS_LOS_Heptosyltrfase"/>
</dbReference>
<comment type="caution">
    <text evidence="3">The sequence shown here is derived from an EMBL/GenBank/DDBJ whole genome shotgun (WGS) entry which is preliminary data.</text>
</comment>
<dbReference type="GO" id="GO:0009244">
    <property type="term" value="P:lipopolysaccharide core region biosynthetic process"/>
    <property type="evidence" value="ECO:0007669"/>
    <property type="project" value="TreeGrafter"/>
</dbReference>
<dbReference type="Proteomes" id="UP000019141">
    <property type="component" value="Unassembled WGS sequence"/>
</dbReference>
<protein>
    <recommendedName>
        <fullName evidence="5">Glycosyl transferase family 9</fullName>
    </recommendedName>
</protein>
<dbReference type="GO" id="GO:0005829">
    <property type="term" value="C:cytosol"/>
    <property type="evidence" value="ECO:0007669"/>
    <property type="project" value="TreeGrafter"/>
</dbReference>
<accession>W4LZS1</accession>
<dbReference type="InterPro" id="IPR002201">
    <property type="entry name" value="Glyco_trans_9"/>
</dbReference>